<feature type="binding site" evidence="8">
    <location>
        <position position="47"/>
    </location>
    <ligand>
        <name>FAD</name>
        <dbReference type="ChEBI" id="CHEBI:57692"/>
    </ligand>
</feature>
<dbReference type="AlphaFoldDB" id="A0A9P7YEP6"/>
<reference evidence="11" key="1">
    <citation type="journal article" date="2021" name="IMA Fungus">
        <title>Genomic characterization of three marine fungi, including Emericellopsis atlantica sp. nov. with signatures of a generalist lifestyle and marine biomass degradation.</title>
        <authorList>
            <person name="Hagestad O.C."/>
            <person name="Hou L."/>
            <person name="Andersen J.H."/>
            <person name="Hansen E.H."/>
            <person name="Altermark B."/>
            <person name="Li C."/>
            <person name="Kuhnert E."/>
            <person name="Cox R.J."/>
            <person name="Crous P.W."/>
            <person name="Spatafora J.W."/>
            <person name="Lail K."/>
            <person name="Amirebrahimi M."/>
            <person name="Lipzen A."/>
            <person name="Pangilinan J."/>
            <person name="Andreopoulos W."/>
            <person name="Hayes R.D."/>
            <person name="Ng V."/>
            <person name="Grigoriev I.V."/>
            <person name="Jackson S.A."/>
            <person name="Sutton T.D.S."/>
            <person name="Dobson A.D.W."/>
            <person name="Rama T."/>
        </authorList>
    </citation>
    <scope>NUCLEOTIDE SEQUENCE</scope>
    <source>
        <strain evidence="11">TRa018bII</strain>
    </source>
</reference>
<dbReference type="PRINTS" id="PR00406">
    <property type="entry name" value="CYTB5RDTASE"/>
</dbReference>
<dbReference type="GO" id="GO:0005739">
    <property type="term" value="C:mitochondrion"/>
    <property type="evidence" value="ECO:0007669"/>
    <property type="project" value="TreeGrafter"/>
</dbReference>
<evidence type="ECO:0000313" key="11">
    <source>
        <dbReference type="EMBL" id="KAG9232102.1"/>
    </source>
</evidence>
<dbReference type="PANTHER" id="PTHR19370">
    <property type="entry name" value="NADH-CYTOCHROME B5 REDUCTASE"/>
    <property type="match status" value="1"/>
</dbReference>
<evidence type="ECO:0000256" key="6">
    <source>
        <dbReference type="ARBA" id="ARBA00023002"/>
    </source>
</evidence>
<feature type="binding site" evidence="8">
    <location>
        <position position="45"/>
    </location>
    <ligand>
        <name>FAD</name>
        <dbReference type="ChEBI" id="CHEBI:57692"/>
    </ligand>
</feature>
<sequence>MLITAPPIRSRVGSLLENDTDYYKEQWGFGTWSVEIKQPQLQISREYTPLPPNAGSPEKLRLYIRKEKGGEMSNYLWGLKEKGKLGLRGPKLGFELKEGITDVVFLAGGTGIAPALQVAYTLLERRKYEMDQSRPKIRILWANREREELHDENHTGISTTSNISHKIQNPVVKIITELQQKHPGCLKVMYLVDEEGTMINQKLISSAMKRDEKTIQRDTNTSMYSKLLFVSGPEGFVNHFAGPKKWQGGGEQQGGVGGILGNMGITGWKVWKL</sequence>
<name>A0A9P7YEP6_9HELO</name>
<feature type="domain" description="Oxidoreductase FAD/NAD(P)-binding" evidence="9">
    <location>
        <begin position="105"/>
        <end position="150"/>
    </location>
</feature>
<evidence type="ECO:0000256" key="5">
    <source>
        <dbReference type="ARBA" id="ARBA00022827"/>
    </source>
</evidence>
<evidence type="ECO:0000256" key="3">
    <source>
        <dbReference type="ARBA" id="ARBA00006105"/>
    </source>
</evidence>
<dbReference type="GO" id="GO:0016020">
    <property type="term" value="C:membrane"/>
    <property type="evidence" value="ECO:0007669"/>
    <property type="project" value="UniProtKB-SubCell"/>
</dbReference>
<dbReference type="OrthoDB" id="432685at2759"/>
<evidence type="ECO:0008006" key="13">
    <source>
        <dbReference type="Google" id="ProtNLM"/>
    </source>
</evidence>
<dbReference type="EMBL" id="MU251565">
    <property type="protein sequence ID" value="KAG9232102.1"/>
    <property type="molecule type" value="Genomic_DNA"/>
</dbReference>
<dbReference type="Pfam" id="PF00970">
    <property type="entry name" value="FAD_binding_6"/>
    <property type="match status" value="1"/>
</dbReference>
<evidence type="ECO:0000313" key="12">
    <source>
        <dbReference type="Proteomes" id="UP000824998"/>
    </source>
</evidence>
<evidence type="ECO:0000256" key="2">
    <source>
        <dbReference type="ARBA" id="ARBA00004370"/>
    </source>
</evidence>
<accession>A0A9P7YEP6</accession>
<evidence type="ECO:0000259" key="9">
    <source>
        <dbReference type="Pfam" id="PF00175"/>
    </source>
</evidence>
<dbReference type="InterPro" id="IPR001834">
    <property type="entry name" value="CBR-like"/>
</dbReference>
<dbReference type="InterPro" id="IPR039261">
    <property type="entry name" value="FNR_nucleotide-bd"/>
</dbReference>
<keyword evidence="4 8" id="KW-0285">Flavoprotein</keyword>
<evidence type="ECO:0000256" key="1">
    <source>
        <dbReference type="ARBA" id="ARBA00001974"/>
    </source>
</evidence>
<protein>
    <recommendedName>
        <fullName evidence="13">FAD-binding FR-type domain-containing protein</fullName>
    </recommendedName>
</protein>
<dbReference type="Pfam" id="PF00175">
    <property type="entry name" value="NAD_binding_1"/>
    <property type="match status" value="1"/>
</dbReference>
<keyword evidence="12" id="KW-1185">Reference proteome</keyword>
<keyword evidence="5 8" id="KW-0274">FAD</keyword>
<comment type="similarity">
    <text evidence="3">Belongs to the flavoprotein pyridine nucleotide cytochrome reductase family.</text>
</comment>
<dbReference type="InterPro" id="IPR017938">
    <property type="entry name" value="Riboflavin_synthase-like_b-brl"/>
</dbReference>
<evidence type="ECO:0000256" key="4">
    <source>
        <dbReference type="ARBA" id="ARBA00022630"/>
    </source>
</evidence>
<evidence type="ECO:0000256" key="7">
    <source>
        <dbReference type="ARBA" id="ARBA00023136"/>
    </source>
</evidence>
<feature type="domain" description="Flavoprotein pyridine nucleotide cytochrome reductase-like FAD-binding" evidence="10">
    <location>
        <begin position="35"/>
        <end position="94"/>
    </location>
</feature>
<feature type="binding site" evidence="8">
    <location>
        <position position="73"/>
    </location>
    <ligand>
        <name>FAD</name>
        <dbReference type="ChEBI" id="CHEBI:57692"/>
    </ligand>
</feature>
<evidence type="ECO:0000256" key="8">
    <source>
        <dbReference type="PIRSR" id="PIRSR601834-1"/>
    </source>
</evidence>
<dbReference type="InterPro" id="IPR001433">
    <property type="entry name" value="OxRdtase_FAD/NAD-bd"/>
</dbReference>
<feature type="binding site" evidence="8">
    <location>
        <position position="72"/>
    </location>
    <ligand>
        <name>FAD</name>
        <dbReference type="ChEBI" id="CHEBI:57692"/>
    </ligand>
</feature>
<dbReference type="Gene3D" id="3.40.50.80">
    <property type="entry name" value="Nucleotide-binding domain of ferredoxin-NADP reductase (FNR) module"/>
    <property type="match status" value="1"/>
</dbReference>
<gene>
    <name evidence="11" type="ORF">BJ875DRAFT_506231</name>
</gene>
<organism evidence="11 12">
    <name type="scientific">Amylocarpus encephaloides</name>
    <dbReference type="NCBI Taxonomy" id="45428"/>
    <lineage>
        <taxon>Eukaryota</taxon>
        <taxon>Fungi</taxon>
        <taxon>Dikarya</taxon>
        <taxon>Ascomycota</taxon>
        <taxon>Pezizomycotina</taxon>
        <taxon>Leotiomycetes</taxon>
        <taxon>Helotiales</taxon>
        <taxon>Helotiales incertae sedis</taxon>
        <taxon>Amylocarpus</taxon>
    </lineage>
</organism>
<keyword evidence="6" id="KW-0560">Oxidoreductase</keyword>
<comment type="cofactor">
    <cofactor evidence="1 8">
        <name>FAD</name>
        <dbReference type="ChEBI" id="CHEBI:57692"/>
    </cofactor>
</comment>
<keyword evidence="7" id="KW-0472">Membrane</keyword>
<evidence type="ECO:0000259" key="10">
    <source>
        <dbReference type="Pfam" id="PF00970"/>
    </source>
</evidence>
<dbReference type="SUPFAM" id="SSF52343">
    <property type="entry name" value="Ferredoxin reductase-like, C-terminal NADP-linked domain"/>
    <property type="match status" value="1"/>
</dbReference>
<dbReference type="Proteomes" id="UP000824998">
    <property type="component" value="Unassembled WGS sequence"/>
</dbReference>
<proteinExistence type="inferred from homology"/>
<dbReference type="SUPFAM" id="SSF63380">
    <property type="entry name" value="Riboflavin synthase domain-like"/>
    <property type="match status" value="1"/>
</dbReference>
<dbReference type="InterPro" id="IPR008333">
    <property type="entry name" value="Cbr1-like_FAD-bd_dom"/>
</dbReference>
<comment type="subcellular location">
    <subcellularLocation>
        <location evidence="2">Membrane</location>
    </subcellularLocation>
</comment>
<dbReference type="GO" id="GO:0016491">
    <property type="term" value="F:oxidoreductase activity"/>
    <property type="evidence" value="ECO:0007669"/>
    <property type="project" value="UniProtKB-KW"/>
</dbReference>
<dbReference type="CDD" id="cd06183">
    <property type="entry name" value="cyt_b5_reduct_like"/>
    <property type="match status" value="1"/>
</dbReference>
<comment type="caution">
    <text evidence="11">The sequence shown here is derived from an EMBL/GenBank/DDBJ whole genome shotgun (WGS) entry which is preliminary data.</text>
</comment>
<dbReference type="Gene3D" id="2.40.30.10">
    <property type="entry name" value="Translation factors"/>
    <property type="match status" value="1"/>
</dbReference>
<dbReference type="PANTHER" id="PTHR19370:SF189">
    <property type="entry name" value="CYTOCHROME C MITOCHONDRIAL IMPORT FACTOR CYC2"/>
    <property type="match status" value="1"/>
</dbReference>